<evidence type="ECO:0000256" key="1">
    <source>
        <dbReference type="ARBA" id="ARBA00004167"/>
    </source>
</evidence>
<evidence type="ECO:0000256" key="6">
    <source>
        <dbReference type="ARBA" id="ARBA00022984"/>
    </source>
</evidence>
<organism evidence="13 14">
    <name type="scientific">Candidatus Kaiserbacteria bacterium GW2011_GWA2_52_12</name>
    <dbReference type="NCBI Taxonomy" id="1618671"/>
    <lineage>
        <taxon>Bacteria</taxon>
        <taxon>Candidatus Kaiseribacteriota</taxon>
    </lineage>
</organism>
<evidence type="ECO:0000256" key="3">
    <source>
        <dbReference type="ARBA" id="ARBA00022475"/>
    </source>
</evidence>
<name>A0A0G1WVZ6_9BACT</name>
<dbReference type="Proteomes" id="UP000034273">
    <property type="component" value="Unassembled WGS sequence"/>
</dbReference>
<gene>
    <name evidence="13" type="ORF">UY67_C0029G0008</name>
</gene>
<dbReference type="GO" id="GO:0071555">
    <property type="term" value="P:cell wall organization"/>
    <property type="evidence" value="ECO:0007669"/>
    <property type="project" value="TreeGrafter"/>
</dbReference>
<dbReference type="AlphaFoldDB" id="A0A0G1WVZ6"/>
<dbReference type="Pfam" id="PF00905">
    <property type="entry name" value="Transpeptidase"/>
    <property type="match status" value="2"/>
</dbReference>
<protein>
    <submittedName>
        <fullName evidence="13">Penicillin-binding protein 2</fullName>
    </submittedName>
</protein>
<evidence type="ECO:0000256" key="9">
    <source>
        <dbReference type="ARBA" id="ARBA00023316"/>
    </source>
</evidence>
<dbReference type="InterPro" id="IPR005311">
    <property type="entry name" value="PBP_dimer"/>
</dbReference>
<sequence>MSKKSRFGKKEINPDEIFLDSSNLPELNEMQFEGRVTLPVSRRALFSVGTIFILFLLVFCFRAVQLQIVKGASYADISRNNTLDTSIIFATRGVIFDRTGKELAWNDIQTDASTSAAATTSSFALRRYIPLPGLSHLIGFVQYPKADRSGYWWREDSTGMSGVELAFDPQLHGKNGSSMIESDARGNIERENIVALAEPGSDLKLSIDADVQSKLYRLLSVHAQEQGFQGGAAVIMDVETGEVLALTSFPEYDHAAFTNGTVAAVRAASVDKRTPLLNRAISGLYAPGSIVKPIFAAAHGLVDMRTAIAVSSDEYFYTIGGGYGGQVGLGINRLDQYARAFGLGKATGIAFVGEEDGLIPTPQWKEATFNGDPWRIGNTYHTAIGQYGFQITPIQAVTFIAAIANGGKLLVPQLLASSTPQYRDIGISDENLAVVREGMRLAVTSTRQDATVKALNIPVMHIAAKTGTAQVGAHNQWMNSWSVGFWPAEHPRYAYAVVLERAPAGTASGAAPGMQPFFYWLAANHPEYANPGE</sequence>
<evidence type="ECO:0000256" key="7">
    <source>
        <dbReference type="ARBA" id="ARBA00022989"/>
    </source>
</evidence>
<dbReference type="PANTHER" id="PTHR30627">
    <property type="entry name" value="PEPTIDOGLYCAN D,D-TRANSPEPTIDASE"/>
    <property type="match status" value="1"/>
</dbReference>
<comment type="caution">
    <text evidence="13">The sequence shown here is derived from an EMBL/GenBank/DDBJ whole genome shotgun (WGS) entry which is preliminary data.</text>
</comment>
<reference evidence="13 14" key="1">
    <citation type="journal article" date="2015" name="Nature">
        <title>rRNA introns, odd ribosomes, and small enigmatic genomes across a large radiation of phyla.</title>
        <authorList>
            <person name="Brown C.T."/>
            <person name="Hug L.A."/>
            <person name="Thomas B.C."/>
            <person name="Sharon I."/>
            <person name="Castelle C.J."/>
            <person name="Singh A."/>
            <person name="Wilkins M.J."/>
            <person name="Williams K.H."/>
            <person name="Banfield J.F."/>
        </authorList>
    </citation>
    <scope>NUCLEOTIDE SEQUENCE [LARGE SCALE GENOMIC DNA]</scope>
</reference>
<evidence type="ECO:0000256" key="4">
    <source>
        <dbReference type="ARBA" id="ARBA00022692"/>
    </source>
</evidence>
<dbReference type="Pfam" id="PF03717">
    <property type="entry name" value="PBP_dimer"/>
    <property type="match status" value="1"/>
</dbReference>
<dbReference type="GO" id="GO:0008800">
    <property type="term" value="F:beta-lactamase activity"/>
    <property type="evidence" value="ECO:0007669"/>
    <property type="project" value="UniProtKB-EC"/>
</dbReference>
<dbReference type="InterPro" id="IPR001460">
    <property type="entry name" value="PCN-bd_Tpept"/>
</dbReference>
<keyword evidence="5" id="KW-0133">Cell shape</keyword>
<dbReference type="Gene3D" id="3.90.1310.10">
    <property type="entry name" value="Penicillin-binding protein 2a (Domain 2)"/>
    <property type="match status" value="1"/>
</dbReference>
<dbReference type="EMBL" id="LCQW01000029">
    <property type="protein sequence ID" value="KKW23048.1"/>
    <property type="molecule type" value="Genomic_DNA"/>
</dbReference>
<feature type="transmembrane region" description="Helical" evidence="10">
    <location>
        <begin position="44"/>
        <end position="64"/>
    </location>
</feature>
<evidence type="ECO:0000256" key="5">
    <source>
        <dbReference type="ARBA" id="ARBA00022960"/>
    </source>
</evidence>
<dbReference type="STRING" id="1618671.UY67_C0029G0008"/>
<proteinExistence type="predicted"/>
<feature type="domain" description="Penicillin-binding protein transpeptidase" evidence="11">
    <location>
        <begin position="231"/>
        <end position="298"/>
    </location>
</feature>
<keyword evidence="8 10" id="KW-0472">Membrane</keyword>
<dbReference type="GO" id="GO:0046677">
    <property type="term" value="P:response to antibiotic"/>
    <property type="evidence" value="ECO:0007669"/>
    <property type="project" value="UniProtKB-KW"/>
</dbReference>
<feature type="domain" description="Penicillin-binding protein transpeptidase" evidence="11">
    <location>
        <begin position="300"/>
        <end position="508"/>
    </location>
</feature>
<evidence type="ECO:0000259" key="12">
    <source>
        <dbReference type="Pfam" id="PF03717"/>
    </source>
</evidence>
<evidence type="ECO:0000256" key="10">
    <source>
        <dbReference type="SAM" id="Phobius"/>
    </source>
</evidence>
<evidence type="ECO:0000313" key="13">
    <source>
        <dbReference type="EMBL" id="KKW23048.1"/>
    </source>
</evidence>
<dbReference type="SUPFAM" id="SSF56519">
    <property type="entry name" value="Penicillin binding protein dimerisation domain"/>
    <property type="match status" value="1"/>
</dbReference>
<evidence type="ECO:0000313" key="14">
    <source>
        <dbReference type="Proteomes" id="UP000034273"/>
    </source>
</evidence>
<dbReference type="GO" id="GO:0008658">
    <property type="term" value="F:penicillin binding"/>
    <property type="evidence" value="ECO:0007669"/>
    <property type="project" value="InterPro"/>
</dbReference>
<dbReference type="Gene3D" id="3.40.710.10">
    <property type="entry name" value="DD-peptidase/beta-lactamase superfamily"/>
    <property type="match status" value="2"/>
</dbReference>
<evidence type="ECO:0000256" key="8">
    <source>
        <dbReference type="ARBA" id="ARBA00023136"/>
    </source>
</evidence>
<keyword evidence="6" id="KW-0573">Peptidoglycan synthesis</keyword>
<evidence type="ECO:0000256" key="2">
    <source>
        <dbReference type="ARBA" id="ARBA00004236"/>
    </source>
</evidence>
<dbReference type="InterPro" id="IPR050515">
    <property type="entry name" value="Beta-lactam/transpept"/>
</dbReference>
<keyword evidence="7 10" id="KW-1133">Transmembrane helix</keyword>
<comment type="subcellular location">
    <subcellularLocation>
        <location evidence="2">Cell membrane</location>
    </subcellularLocation>
    <subcellularLocation>
        <location evidence="1">Membrane</location>
        <topology evidence="1">Single-pass membrane protein</topology>
    </subcellularLocation>
</comment>
<dbReference type="GO" id="GO:0005886">
    <property type="term" value="C:plasma membrane"/>
    <property type="evidence" value="ECO:0007669"/>
    <property type="project" value="TreeGrafter"/>
</dbReference>
<keyword evidence="4 10" id="KW-0812">Transmembrane</keyword>
<keyword evidence="3" id="KW-1003">Cell membrane</keyword>
<accession>A0A0G1WVZ6</accession>
<keyword evidence="9" id="KW-0961">Cell wall biogenesis/degradation</keyword>
<dbReference type="InterPro" id="IPR012338">
    <property type="entry name" value="Beta-lactam/transpept-like"/>
</dbReference>
<dbReference type="SUPFAM" id="SSF56601">
    <property type="entry name" value="beta-lactamase/transpeptidase-like"/>
    <property type="match status" value="1"/>
</dbReference>
<feature type="domain" description="Penicillin-binding protein dimerisation" evidence="12">
    <location>
        <begin position="126"/>
        <end position="191"/>
    </location>
</feature>
<evidence type="ECO:0000259" key="11">
    <source>
        <dbReference type="Pfam" id="PF00905"/>
    </source>
</evidence>
<dbReference type="PANTHER" id="PTHR30627:SF2">
    <property type="entry name" value="PEPTIDOGLYCAN D,D-TRANSPEPTIDASE MRDA"/>
    <property type="match status" value="1"/>
</dbReference>
<dbReference type="InterPro" id="IPR036138">
    <property type="entry name" value="PBP_dimer_sf"/>
</dbReference>